<keyword evidence="1" id="KW-1133">Transmembrane helix</keyword>
<accession>A0A846QH53</accession>
<dbReference type="Proteomes" id="UP000580856">
    <property type="component" value="Unassembled WGS sequence"/>
</dbReference>
<keyword evidence="3" id="KW-1185">Reference proteome</keyword>
<dbReference type="EMBL" id="JAATJA010000001">
    <property type="protein sequence ID" value="NJB66450.1"/>
    <property type="molecule type" value="Genomic_DNA"/>
</dbReference>
<name>A0A846QH53_9BACT</name>
<evidence type="ECO:0000313" key="2">
    <source>
        <dbReference type="EMBL" id="NJB66450.1"/>
    </source>
</evidence>
<dbReference type="AlphaFoldDB" id="A0A846QH53"/>
<protein>
    <submittedName>
        <fullName evidence="2">Prefoldin subunit 5</fullName>
    </submittedName>
</protein>
<sequence length="418" mass="46668">MSENMRPLLISAAEAANLLLQIAKHKAGLYVGKPMQANNLRIKLDKVMQSLAMNPECLIRSAPLFGIVDYINEGMPASQPKNVSPREELEAILASIESQIKVQTQIGFTAEVFRTLAELNAFTKQIENRIGHVEGSQDAYNAKLTGDIATCEKTLHNYLKEARSGLETSKFSLGRLEEYTKHLENRVQQLEAVPNAYDPKFDAAIAANDKKLLDHITDIRSTFERDTTARVEELTQYIAQARQDAEHITQKCAEIDALSAAAGASTLVTEFSVKADQEIQSGRSWRWWAVGCCGALVGYVLALIFYFAQVLPPAQYYNMFSAIVVLLIPFVYCAKESSLHFAVGREYRRKQLELAALGPYLSGLDKDKADTLKAELSKAYFCKPANRKRGEERTIRFGGDALKELIDYAIQAFRKSQQ</sequence>
<keyword evidence="1" id="KW-0472">Membrane</keyword>
<feature type="transmembrane region" description="Helical" evidence="1">
    <location>
        <begin position="314"/>
        <end position="334"/>
    </location>
</feature>
<reference evidence="2 3" key="1">
    <citation type="submission" date="2020-03" db="EMBL/GenBank/DDBJ databases">
        <title>Genomic Encyclopedia of Type Strains, Phase IV (KMG-IV): sequencing the most valuable type-strain genomes for metagenomic binning, comparative biology and taxonomic classification.</title>
        <authorList>
            <person name="Goeker M."/>
        </authorList>
    </citation>
    <scope>NUCLEOTIDE SEQUENCE [LARGE SCALE GENOMIC DNA]</scope>
    <source>
        <strain evidence="2 3">DSM 24233</strain>
    </source>
</reference>
<dbReference type="RefSeq" id="WP_167939587.1">
    <property type="nucleotide sequence ID" value="NZ_JAATJA010000001.1"/>
</dbReference>
<comment type="caution">
    <text evidence="2">The sequence shown here is derived from an EMBL/GenBank/DDBJ whole genome shotgun (WGS) entry which is preliminary data.</text>
</comment>
<evidence type="ECO:0000256" key="1">
    <source>
        <dbReference type="SAM" id="Phobius"/>
    </source>
</evidence>
<feature type="transmembrane region" description="Helical" evidence="1">
    <location>
        <begin position="287"/>
        <end position="308"/>
    </location>
</feature>
<organism evidence="2 3">
    <name type="scientific">Desulfobaculum xiamenense</name>
    <dbReference type="NCBI Taxonomy" id="995050"/>
    <lineage>
        <taxon>Bacteria</taxon>
        <taxon>Pseudomonadati</taxon>
        <taxon>Thermodesulfobacteriota</taxon>
        <taxon>Desulfovibrionia</taxon>
        <taxon>Desulfovibrionales</taxon>
        <taxon>Desulfovibrionaceae</taxon>
        <taxon>Desulfobaculum</taxon>
    </lineage>
</organism>
<keyword evidence="1" id="KW-0812">Transmembrane</keyword>
<proteinExistence type="predicted"/>
<evidence type="ECO:0000313" key="3">
    <source>
        <dbReference type="Proteomes" id="UP000580856"/>
    </source>
</evidence>
<gene>
    <name evidence="2" type="ORF">GGQ74_000090</name>
</gene>